<keyword evidence="4" id="KW-1185">Reference proteome</keyword>
<sequence length="381" mass="40070">MDTSSGRAGAPPAGPATPGTAAASPEQEVIQPPAKRRTRRRLVLDLTLLGVVGVVLVGAAFAAWEVMQREFYSPKAFVERYVQLLAEGRAADALAVPGVAVTSAELEAAGLPPTASEALLRSSALAPIRDAHVVSEELDGDVTHVTIEYTARGHDGRTTFSVERDGSIGLAPTWRFAKSPLAVMNLGVTGSMVFDVNGFELDKRQVSPEGADADPAAPVSLLVFSPGLYSVSVDTAISSTPGVAVLSDSPFRAIPVNVVAQPTEKFLSVVQEKVEEFLTSCATQEVLQPTACPFGFFVEDRITSLPKWSITQQPTVAVEPDGAGWSILAAEAVAHIEVGIRSLFDGRVRDVSEDVPFIVKGTITVRPDGTATIVVTGPDTT</sequence>
<comment type="caution">
    <text evidence="3">The sequence shown here is derived from an EMBL/GenBank/DDBJ whole genome shotgun (WGS) entry which is preliminary data.</text>
</comment>
<dbReference type="RefSeq" id="WP_425411898.1">
    <property type="nucleotide sequence ID" value="NZ_JYJA01000040.1"/>
</dbReference>
<evidence type="ECO:0000256" key="1">
    <source>
        <dbReference type="SAM" id="MobiDB-lite"/>
    </source>
</evidence>
<name>A0A0M2H7V2_MICTR</name>
<dbReference type="PATRIC" id="fig|69370.6.peg.3578"/>
<dbReference type="Proteomes" id="UP000034098">
    <property type="component" value="Unassembled WGS sequence"/>
</dbReference>
<accession>A0A0M2H7V2</accession>
<organism evidence="3 4">
    <name type="scientific">Microbacterium trichothecenolyticum</name>
    <name type="common">Aureobacterium trichothecenolyticum</name>
    <dbReference type="NCBI Taxonomy" id="69370"/>
    <lineage>
        <taxon>Bacteria</taxon>
        <taxon>Bacillati</taxon>
        <taxon>Actinomycetota</taxon>
        <taxon>Actinomycetes</taxon>
        <taxon>Micrococcales</taxon>
        <taxon>Microbacteriaceae</taxon>
        <taxon>Microbacterium</taxon>
    </lineage>
</organism>
<evidence type="ECO:0000313" key="4">
    <source>
        <dbReference type="Proteomes" id="UP000034098"/>
    </source>
</evidence>
<keyword evidence="2" id="KW-0812">Transmembrane</keyword>
<proteinExistence type="predicted"/>
<keyword evidence="2" id="KW-1133">Transmembrane helix</keyword>
<feature type="region of interest" description="Disordered" evidence="1">
    <location>
        <begin position="1"/>
        <end position="34"/>
    </location>
</feature>
<reference evidence="3 4" key="1">
    <citation type="submission" date="2015-02" db="EMBL/GenBank/DDBJ databases">
        <title>Draft genome sequences of ten Microbacterium spp. with emphasis on heavy metal contaminated environments.</title>
        <authorList>
            <person name="Corretto E."/>
        </authorList>
    </citation>
    <scope>NUCLEOTIDE SEQUENCE [LARGE SCALE GENOMIC DNA]</scope>
    <source>
        <strain evidence="3 4">DSM 8608</strain>
    </source>
</reference>
<protein>
    <submittedName>
        <fullName evidence="3">Uncharacterized protein</fullName>
    </submittedName>
</protein>
<feature type="transmembrane region" description="Helical" evidence="2">
    <location>
        <begin position="42"/>
        <end position="64"/>
    </location>
</feature>
<keyword evidence="2" id="KW-0472">Membrane</keyword>
<feature type="compositionally biased region" description="Low complexity" evidence="1">
    <location>
        <begin position="1"/>
        <end position="25"/>
    </location>
</feature>
<evidence type="ECO:0000313" key="3">
    <source>
        <dbReference type="EMBL" id="KJL40190.1"/>
    </source>
</evidence>
<gene>
    <name evidence="3" type="ORF">RS82_03515</name>
</gene>
<dbReference type="EMBL" id="JYJA01000040">
    <property type="protein sequence ID" value="KJL40190.1"/>
    <property type="molecule type" value="Genomic_DNA"/>
</dbReference>
<evidence type="ECO:0000256" key="2">
    <source>
        <dbReference type="SAM" id="Phobius"/>
    </source>
</evidence>
<dbReference type="AlphaFoldDB" id="A0A0M2H7V2"/>